<evidence type="ECO:0000256" key="1">
    <source>
        <dbReference type="ARBA" id="ARBA00023098"/>
    </source>
</evidence>
<dbReference type="InterPro" id="IPR002641">
    <property type="entry name" value="PNPLA_dom"/>
</dbReference>
<feature type="active site" description="Nucleophile" evidence="2">
    <location>
        <position position="42"/>
    </location>
</feature>
<evidence type="ECO:0000256" key="2">
    <source>
        <dbReference type="PROSITE-ProRule" id="PRU01161"/>
    </source>
</evidence>
<sequence length="312" mass="32440">MGRALVIGCGGTLGFAWTAAVLAELERQGWDPRTADVLVGTSAGAELVAMLGSGIRASAIDAATDRKVAAHLSSPGAPGRLPGLPRPWLPGLGLTRAALTRRVDVLAGLAGLLPRGGGDPHWLVELGDALATRDGWTRHPATWLVAADAATGGRIALGHPDAPRATLGEAIAASWAIPGWFPPVTIDGHRLLDGGAVSPTSADLLLSEIAAGRIDEVVVVAPMSSHGGAPAKGAARLERLLRHPMTRRVDREVALLRAAGARVSRIEPTRADLDAMGPNFMDAARLDDVRATARTNAPSLVTRRLKTLELTR</sequence>
<feature type="active site" description="Proton acceptor" evidence="2">
    <location>
        <position position="193"/>
    </location>
</feature>
<evidence type="ECO:0000313" key="4">
    <source>
        <dbReference type="EMBL" id="NYI43415.1"/>
    </source>
</evidence>
<name>A0A7Y9ZEI2_9ACTN</name>
<comment type="caution">
    <text evidence="4">The sequence shown here is derived from an EMBL/GenBank/DDBJ whole genome shotgun (WGS) entry which is preliminary data.</text>
</comment>
<dbReference type="RefSeq" id="WP_218864585.1">
    <property type="nucleotide sequence ID" value="NZ_JACBZM010000001.1"/>
</dbReference>
<dbReference type="GO" id="GO:0016787">
    <property type="term" value="F:hydrolase activity"/>
    <property type="evidence" value="ECO:0007669"/>
    <property type="project" value="UniProtKB-UniRule"/>
</dbReference>
<dbReference type="PROSITE" id="PS51635">
    <property type="entry name" value="PNPLA"/>
    <property type="match status" value="1"/>
</dbReference>
<dbReference type="Proteomes" id="UP000562045">
    <property type="component" value="Unassembled WGS sequence"/>
</dbReference>
<keyword evidence="2" id="KW-0442">Lipid degradation</keyword>
<keyword evidence="2" id="KW-0378">Hydrolase</keyword>
<feature type="short sequence motif" description="DGA/G" evidence="2">
    <location>
        <begin position="193"/>
        <end position="195"/>
    </location>
</feature>
<gene>
    <name evidence="4" type="ORF">BJ993_000495</name>
</gene>
<evidence type="ECO:0000313" key="5">
    <source>
        <dbReference type="Proteomes" id="UP000562045"/>
    </source>
</evidence>
<dbReference type="AlphaFoldDB" id="A0A7Y9ZEI2"/>
<dbReference type="InterPro" id="IPR016035">
    <property type="entry name" value="Acyl_Trfase/lysoPLipase"/>
</dbReference>
<dbReference type="Pfam" id="PF01734">
    <property type="entry name" value="Patatin"/>
    <property type="match status" value="1"/>
</dbReference>
<accession>A0A7Y9ZEI2</accession>
<dbReference type="SUPFAM" id="SSF52151">
    <property type="entry name" value="FabD/lysophospholipase-like"/>
    <property type="match status" value="1"/>
</dbReference>
<dbReference type="EMBL" id="JACBZM010000001">
    <property type="protein sequence ID" value="NYI43415.1"/>
    <property type="molecule type" value="Genomic_DNA"/>
</dbReference>
<protein>
    <submittedName>
        <fullName evidence="4">NTE family protein</fullName>
    </submittedName>
</protein>
<organism evidence="4 5">
    <name type="scientific">Nocardioides aromaticivorans</name>
    <dbReference type="NCBI Taxonomy" id="200618"/>
    <lineage>
        <taxon>Bacteria</taxon>
        <taxon>Bacillati</taxon>
        <taxon>Actinomycetota</taxon>
        <taxon>Actinomycetes</taxon>
        <taxon>Propionibacteriales</taxon>
        <taxon>Nocardioidaceae</taxon>
        <taxon>Nocardioides</taxon>
    </lineage>
</organism>
<dbReference type="GO" id="GO:0016042">
    <property type="term" value="P:lipid catabolic process"/>
    <property type="evidence" value="ECO:0007669"/>
    <property type="project" value="UniProtKB-UniRule"/>
</dbReference>
<dbReference type="Gene3D" id="3.40.1090.10">
    <property type="entry name" value="Cytosolic phospholipase A2 catalytic domain"/>
    <property type="match status" value="2"/>
</dbReference>
<comment type="caution">
    <text evidence="2">Lacks conserved residue(s) required for the propagation of feature annotation.</text>
</comment>
<evidence type="ECO:0000259" key="3">
    <source>
        <dbReference type="PROSITE" id="PS51635"/>
    </source>
</evidence>
<proteinExistence type="predicted"/>
<feature type="short sequence motif" description="GXSXG" evidence="2">
    <location>
        <begin position="40"/>
        <end position="44"/>
    </location>
</feature>
<reference evidence="4 5" key="1">
    <citation type="submission" date="2020-07" db="EMBL/GenBank/DDBJ databases">
        <title>Sequencing the genomes of 1000 actinobacteria strains.</title>
        <authorList>
            <person name="Klenk H.-P."/>
        </authorList>
    </citation>
    <scope>NUCLEOTIDE SEQUENCE [LARGE SCALE GENOMIC DNA]</scope>
    <source>
        <strain evidence="4 5">DSM 15131</strain>
    </source>
</reference>
<keyword evidence="1 2" id="KW-0443">Lipid metabolism</keyword>
<feature type="domain" description="PNPLA" evidence="3">
    <location>
        <begin position="5"/>
        <end position="206"/>
    </location>
</feature>